<feature type="compositionally biased region" description="Low complexity" evidence="1">
    <location>
        <begin position="56"/>
        <end position="74"/>
    </location>
</feature>
<protein>
    <submittedName>
        <fullName evidence="2">Uncharacterized protein</fullName>
    </submittedName>
</protein>
<proteinExistence type="predicted"/>
<keyword evidence="3" id="KW-1185">Reference proteome</keyword>
<dbReference type="AlphaFoldDB" id="A0A8J9Y0E7"/>
<name>A0A8J9Y0E7_9NEOP</name>
<dbReference type="Proteomes" id="UP000838878">
    <property type="component" value="Chromosome 1"/>
</dbReference>
<feature type="region of interest" description="Disordered" evidence="1">
    <location>
        <begin position="16"/>
        <end position="74"/>
    </location>
</feature>
<gene>
    <name evidence="2" type="ORF">BINO364_LOCUS1387</name>
</gene>
<evidence type="ECO:0000313" key="3">
    <source>
        <dbReference type="Proteomes" id="UP000838878"/>
    </source>
</evidence>
<sequence length="99" mass="10405">MFGRIWIGRVSGVERRRAGVAPRGAPRAAARARGGLTPRHARAHLQPLPGAPPPLRAQSAQSAPAPRSARAHSAADPAVLLQETCYQTTQPARGLCSTI</sequence>
<reference evidence="2" key="1">
    <citation type="submission" date="2021-12" db="EMBL/GenBank/DDBJ databases">
        <authorList>
            <person name="Martin H S."/>
        </authorList>
    </citation>
    <scope>NUCLEOTIDE SEQUENCE</scope>
</reference>
<evidence type="ECO:0000313" key="2">
    <source>
        <dbReference type="EMBL" id="CAH0714324.1"/>
    </source>
</evidence>
<feature type="non-terminal residue" evidence="2">
    <location>
        <position position="99"/>
    </location>
</feature>
<organism evidence="2 3">
    <name type="scientific">Brenthis ino</name>
    <name type="common">lesser marbled fritillary</name>
    <dbReference type="NCBI Taxonomy" id="405034"/>
    <lineage>
        <taxon>Eukaryota</taxon>
        <taxon>Metazoa</taxon>
        <taxon>Ecdysozoa</taxon>
        <taxon>Arthropoda</taxon>
        <taxon>Hexapoda</taxon>
        <taxon>Insecta</taxon>
        <taxon>Pterygota</taxon>
        <taxon>Neoptera</taxon>
        <taxon>Endopterygota</taxon>
        <taxon>Lepidoptera</taxon>
        <taxon>Glossata</taxon>
        <taxon>Ditrysia</taxon>
        <taxon>Papilionoidea</taxon>
        <taxon>Nymphalidae</taxon>
        <taxon>Heliconiinae</taxon>
        <taxon>Argynnini</taxon>
        <taxon>Brenthis</taxon>
    </lineage>
</organism>
<feature type="compositionally biased region" description="Low complexity" evidence="1">
    <location>
        <begin position="19"/>
        <end position="35"/>
    </location>
</feature>
<accession>A0A8J9Y0E7</accession>
<evidence type="ECO:0000256" key="1">
    <source>
        <dbReference type="SAM" id="MobiDB-lite"/>
    </source>
</evidence>
<dbReference type="EMBL" id="OV170221">
    <property type="protein sequence ID" value="CAH0714324.1"/>
    <property type="molecule type" value="Genomic_DNA"/>
</dbReference>